<dbReference type="EC" id="4.4.1.21" evidence="1"/>
<keyword evidence="1" id="KW-0456">Lyase</keyword>
<evidence type="ECO:0000313" key="1">
    <source>
        <dbReference type="EMBL" id="EOB22042.1"/>
    </source>
</evidence>
<evidence type="ECO:0000313" key="2">
    <source>
        <dbReference type="Proteomes" id="UP000013365"/>
    </source>
</evidence>
<protein>
    <submittedName>
        <fullName evidence="1">S-ribosylhomocysteinase</fullName>
        <ecNumber evidence="1">4.4.1.21</ecNumber>
    </submittedName>
</protein>
<dbReference type="GO" id="GO:0043768">
    <property type="term" value="F:S-ribosylhomocysteine lyase activity"/>
    <property type="evidence" value="ECO:0007669"/>
    <property type="project" value="UniProtKB-EC"/>
</dbReference>
<comment type="caution">
    <text evidence="1">The sequence shown here is derived from an EMBL/GenBank/DDBJ whole genome shotgun (WGS) entry which is preliminary data.</text>
</comment>
<reference evidence="1 2" key="1">
    <citation type="submission" date="2013-04" db="EMBL/GenBank/DDBJ databases">
        <authorList>
            <person name="Ikryannikova L.N."/>
            <person name="Ilina E.N."/>
            <person name="Kostryukova E.S."/>
            <person name="Semashko T.A."/>
            <person name="Karpova I.Y.U."/>
            <person name="Larin A.K."/>
            <person name="Ischenko D.S."/>
            <person name="Alekseev D.G."/>
            <person name="Klimova E.A."/>
            <person name="Filimonova A.V."/>
            <person name="Savinova T.A."/>
            <person name="Filimonova O.Y.U."/>
            <person name="Dubovickaya V.A."/>
            <person name="Sidorenko S.V."/>
            <person name="Govorun V.M."/>
        </authorList>
    </citation>
    <scope>NUCLEOTIDE SEQUENCE [LARGE SCALE GENOMIC DNA]</scope>
    <source>
        <strain evidence="1 2">11/5</strain>
    </source>
</reference>
<gene>
    <name evidence="1" type="ORF">D064_05144</name>
</gene>
<feature type="non-terminal residue" evidence="1">
    <location>
        <position position="1"/>
    </location>
</feature>
<dbReference type="Proteomes" id="UP000013365">
    <property type="component" value="Unassembled WGS sequence"/>
</dbReference>
<proteinExistence type="predicted"/>
<dbReference type="EMBL" id="AQTT01000009">
    <property type="protein sequence ID" value="EOB22042.1"/>
    <property type="molecule type" value="Genomic_DNA"/>
</dbReference>
<name>R0LII5_STRMT</name>
<dbReference type="AlphaFoldDB" id="R0LII5"/>
<accession>R0LII5</accession>
<sequence>AKEWAKLILEQGISDDAFERHVI</sequence>
<organism evidence="1 2">
    <name type="scientific">Streptococcus mitis 11/5</name>
    <dbReference type="NCBI Taxonomy" id="1239792"/>
    <lineage>
        <taxon>Bacteria</taxon>
        <taxon>Bacillati</taxon>
        <taxon>Bacillota</taxon>
        <taxon>Bacilli</taxon>
        <taxon>Lactobacillales</taxon>
        <taxon>Streptococcaceae</taxon>
        <taxon>Streptococcus</taxon>
        <taxon>Streptococcus mitis group</taxon>
    </lineage>
</organism>